<keyword evidence="3" id="KW-1185">Reference proteome</keyword>
<feature type="region of interest" description="Disordered" evidence="1">
    <location>
        <begin position="1"/>
        <end position="36"/>
    </location>
</feature>
<gene>
    <name evidence="2" type="ORF">HNR30_002716</name>
</gene>
<name>A0A7W0CHP8_9ACTN</name>
<reference evidence="2 3" key="1">
    <citation type="submission" date="2020-07" db="EMBL/GenBank/DDBJ databases">
        <title>Genomic Encyclopedia of Type Strains, Phase IV (KMG-IV): sequencing the most valuable type-strain genomes for metagenomic binning, comparative biology and taxonomic classification.</title>
        <authorList>
            <person name="Goeker M."/>
        </authorList>
    </citation>
    <scope>NUCLEOTIDE SEQUENCE [LARGE SCALE GENOMIC DNA]</scope>
    <source>
        <strain evidence="2 3">DSM 45533</strain>
    </source>
</reference>
<evidence type="ECO:0000256" key="1">
    <source>
        <dbReference type="SAM" id="MobiDB-lite"/>
    </source>
</evidence>
<proteinExistence type="predicted"/>
<accession>A0A7W0CHP8</accession>
<organism evidence="2 3">
    <name type="scientific">Nonomuraea soli</name>
    <dbReference type="NCBI Taxonomy" id="1032476"/>
    <lineage>
        <taxon>Bacteria</taxon>
        <taxon>Bacillati</taxon>
        <taxon>Actinomycetota</taxon>
        <taxon>Actinomycetes</taxon>
        <taxon>Streptosporangiales</taxon>
        <taxon>Streptosporangiaceae</taxon>
        <taxon>Nonomuraea</taxon>
    </lineage>
</organism>
<evidence type="ECO:0000313" key="2">
    <source>
        <dbReference type="EMBL" id="MBA2891375.1"/>
    </source>
</evidence>
<protein>
    <submittedName>
        <fullName evidence="2">Short-subunit dehydrogenase involved in D-alanine esterification of teichoic acids</fullName>
    </submittedName>
</protein>
<dbReference type="EMBL" id="JACDUR010000003">
    <property type="protein sequence ID" value="MBA2891375.1"/>
    <property type="molecule type" value="Genomic_DNA"/>
</dbReference>
<dbReference type="Proteomes" id="UP000530928">
    <property type="component" value="Unassembled WGS sequence"/>
</dbReference>
<feature type="compositionally biased region" description="Gly residues" evidence="1">
    <location>
        <begin position="1"/>
        <end position="13"/>
    </location>
</feature>
<sequence length="36" mass="3610">MPGQGGGTGGTSGIGLAQARHHSERGESTTCKLITR</sequence>
<evidence type="ECO:0000313" key="3">
    <source>
        <dbReference type="Proteomes" id="UP000530928"/>
    </source>
</evidence>
<comment type="caution">
    <text evidence="2">The sequence shown here is derived from an EMBL/GenBank/DDBJ whole genome shotgun (WGS) entry which is preliminary data.</text>
</comment>
<dbReference type="AlphaFoldDB" id="A0A7W0CHP8"/>